<keyword evidence="2" id="KW-0732">Signal</keyword>
<keyword evidence="4" id="KW-1185">Reference proteome</keyword>
<dbReference type="Pfam" id="PF04966">
    <property type="entry name" value="OprB"/>
    <property type="match status" value="1"/>
</dbReference>
<dbReference type="GO" id="GO:0015288">
    <property type="term" value="F:porin activity"/>
    <property type="evidence" value="ECO:0007669"/>
    <property type="project" value="InterPro"/>
</dbReference>
<comment type="similarity">
    <text evidence="1 2">Belongs to the OprB family.</text>
</comment>
<sequence length="427" mass="46728" precursor="true">MRSLSVFFVVFSFLCAPQFGYAQELNEQYLETCDCCDTLLCRDKLTGNWFGHRTSLAQQGIVVESALTQFYQGVASGGAEQKFRYGDKLDLFILGDTGRMGLWRGGKIKIHAVDWQFGQNVIGDAAGLAPVNANLVSPLPEPSFALTHLLYEHELGGGFTAVVGRNNTLDFWETLYPDYGRGVDGFMNMSIPMPMNATPSMPFISNIAAIMKAGERGLQAAFVVMESQESPTTVGLDFPNGVTLVGLARNNTNFGGLRGSHTILGTYATGEYTSFDTSDWVIVPPGGVTPTQQTGSWMLQYLAEQRIWADPCNDRRYTKLFGRVGVSDEDTSPFGVTASVSIEAFGAMDNRPNDRMGMGYFYSGLNSDFKSLFVFANPLEDVHGGEVYYNAEITPWFHLTGDLQVVNPGPQALDTAVVIGLRGKIDF</sequence>
<dbReference type="PANTHER" id="PTHR37944">
    <property type="entry name" value="PORIN B"/>
    <property type="match status" value="1"/>
</dbReference>
<evidence type="ECO:0000313" key="4">
    <source>
        <dbReference type="Proteomes" id="UP000320735"/>
    </source>
</evidence>
<dbReference type="GO" id="GO:0008643">
    <property type="term" value="P:carbohydrate transport"/>
    <property type="evidence" value="ECO:0007669"/>
    <property type="project" value="InterPro"/>
</dbReference>
<dbReference type="AlphaFoldDB" id="A0A5C6AYC0"/>
<dbReference type="InterPro" id="IPR007049">
    <property type="entry name" value="Carb-sel_porin_OprB"/>
</dbReference>
<feature type="signal peptide" evidence="2">
    <location>
        <begin position="1"/>
        <end position="22"/>
    </location>
</feature>
<dbReference type="InterPro" id="IPR052932">
    <property type="entry name" value="OprB_Porin"/>
</dbReference>
<dbReference type="GO" id="GO:0016020">
    <property type="term" value="C:membrane"/>
    <property type="evidence" value="ECO:0007669"/>
    <property type="project" value="InterPro"/>
</dbReference>
<comment type="caution">
    <text evidence="3">The sequence shown here is derived from an EMBL/GenBank/DDBJ whole genome shotgun (WGS) entry which is preliminary data.</text>
</comment>
<evidence type="ECO:0000256" key="1">
    <source>
        <dbReference type="ARBA" id="ARBA00008769"/>
    </source>
</evidence>
<name>A0A5C6AYC0_9PLAN</name>
<dbReference type="Gene3D" id="2.40.160.180">
    <property type="entry name" value="Carbohydrate-selective porin OprB"/>
    <property type="match status" value="1"/>
</dbReference>
<dbReference type="EMBL" id="SJPP01000005">
    <property type="protein sequence ID" value="TWU04149.1"/>
    <property type="molecule type" value="Genomic_DNA"/>
</dbReference>
<protein>
    <submittedName>
        <fullName evidence="3">Carbohydrate-selective porin, OprB family</fullName>
    </submittedName>
</protein>
<feature type="chain" id="PRO_5023158390" evidence="2">
    <location>
        <begin position="23"/>
        <end position="427"/>
    </location>
</feature>
<evidence type="ECO:0000313" key="3">
    <source>
        <dbReference type="EMBL" id="TWU04149.1"/>
    </source>
</evidence>
<dbReference type="PANTHER" id="PTHR37944:SF1">
    <property type="entry name" value="PORIN B"/>
    <property type="match status" value="1"/>
</dbReference>
<accession>A0A5C6AYC0</accession>
<dbReference type="RefSeq" id="WP_197532940.1">
    <property type="nucleotide sequence ID" value="NZ_SJPP01000005.1"/>
</dbReference>
<organism evidence="3 4">
    <name type="scientific">Symmachiella macrocystis</name>
    <dbReference type="NCBI Taxonomy" id="2527985"/>
    <lineage>
        <taxon>Bacteria</taxon>
        <taxon>Pseudomonadati</taxon>
        <taxon>Planctomycetota</taxon>
        <taxon>Planctomycetia</taxon>
        <taxon>Planctomycetales</taxon>
        <taxon>Planctomycetaceae</taxon>
        <taxon>Symmachiella</taxon>
    </lineage>
</organism>
<reference evidence="3 4" key="1">
    <citation type="submission" date="2019-02" db="EMBL/GenBank/DDBJ databases">
        <title>Deep-cultivation of Planctomycetes and their phenomic and genomic characterization uncovers novel biology.</title>
        <authorList>
            <person name="Wiegand S."/>
            <person name="Jogler M."/>
            <person name="Boedeker C."/>
            <person name="Pinto D."/>
            <person name="Vollmers J."/>
            <person name="Rivas-Marin E."/>
            <person name="Kohn T."/>
            <person name="Peeters S.H."/>
            <person name="Heuer A."/>
            <person name="Rast P."/>
            <person name="Oberbeckmann S."/>
            <person name="Bunk B."/>
            <person name="Jeske O."/>
            <person name="Meyerdierks A."/>
            <person name="Storesund J.E."/>
            <person name="Kallscheuer N."/>
            <person name="Luecker S."/>
            <person name="Lage O.M."/>
            <person name="Pohl T."/>
            <person name="Merkel B.J."/>
            <person name="Hornburger P."/>
            <person name="Mueller R.-W."/>
            <person name="Bruemmer F."/>
            <person name="Labrenz M."/>
            <person name="Spormann A.M."/>
            <person name="Op Den Camp H."/>
            <person name="Overmann J."/>
            <person name="Amann R."/>
            <person name="Jetten M.S.M."/>
            <person name="Mascher T."/>
            <person name="Medema M.H."/>
            <person name="Devos D.P."/>
            <person name="Kaster A.-K."/>
            <person name="Ovreas L."/>
            <person name="Rohde M."/>
            <person name="Galperin M.Y."/>
            <person name="Jogler C."/>
        </authorList>
    </citation>
    <scope>NUCLEOTIDE SEQUENCE [LARGE SCALE GENOMIC DNA]</scope>
    <source>
        <strain evidence="3 4">CA54</strain>
    </source>
</reference>
<dbReference type="InterPro" id="IPR038673">
    <property type="entry name" value="OprB_sf"/>
</dbReference>
<gene>
    <name evidence="3" type="ORF">CA54_60310</name>
</gene>
<evidence type="ECO:0000256" key="2">
    <source>
        <dbReference type="RuleBase" id="RU363072"/>
    </source>
</evidence>
<dbReference type="Proteomes" id="UP000320735">
    <property type="component" value="Unassembled WGS sequence"/>
</dbReference>
<proteinExistence type="inferred from homology"/>